<proteinExistence type="predicted"/>
<dbReference type="Proteomes" id="UP000240653">
    <property type="component" value="Unassembled WGS sequence"/>
</dbReference>
<sequence>MPNAAPTKLNDDPTKISCAAVISWRLGTPLPTATHGFAALLLKNSPESAFATVEFEQEGAPKRYVFTPRTVSVNEAAALLAELCGSQLAATIDALADLLIAAPSDPHRLSAIVALVKAAHGSNGFIELLGDGQDGEIFLQGWAHDVMPGMARAVTDGDMPSVADTAIAVYARQDIPQGASAFAGLLDPDGPISPGSIEGIVWRGRHGWRHVAVHERKVIAGPLETPGHVRSVLPRVNSTPQALLRLRTAANSFDGTETVSTLPLSVRMGVDSIFQVDGACFLVSGWLLDPDDHVQSVKLRRRHGEARLDDSWSRLERTDVTDAFLDHPAFSRAFDLGGYRHGFVAHARLPDGDPSSALYLELTLRDTRRAFLPLSPLRTSARLAAMRQMQAIDPSDWALQEIIDRQIVPLLCTSERASPTVEAVVDPGPFEATAGPPIVISVGEDDEDGIVPLLALLAIDPETKRAPIALVVPSERFHREAARMGKLAAFYGLSLRLVSAGKAGDACDLLEAGARALSSDTVVLLSGSLVPHTAGWYGKLVATQAALKDCIVSPTLAYEDYSVRWAGSWPTRRYEGYPISAVTGFELTPVSAASLECCVMPRDALVKAGGFAGGYLGSREKGLDLGLRLGRDGVASYWLPSVQMLGPDGTSITGTSAMGALIESIDRKILDARGSAEFAGKENPKEGPRT</sequence>
<dbReference type="SUPFAM" id="SSF53448">
    <property type="entry name" value="Nucleotide-diphospho-sugar transferases"/>
    <property type="match status" value="1"/>
</dbReference>
<dbReference type="AlphaFoldDB" id="A0A2P7S0W7"/>
<evidence type="ECO:0000313" key="2">
    <source>
        <dbReference type="Proteomes" id="UP000240653"/>
    </source>
</evidence>
<accession>A0A2P7S0W7</accession>
<dbReference type="EMBL" id="PXYL01000020">
    <property type="protein sequence ID" value="PSJ56115.1"/>
    <property type="molecule type" value="Genomic_DNA"/>
</dbReference>
<evidence type="ECO:0000313" key="1">
    <source>
        <dbReference type="EMBL" id="PSJ56115.1"/>
    </source>
</evidence>
<gene>
    <name evidence="1" type="ORF">C7I85_25570</name>
</gene>
<dbReference type="OrthoDB" id="9783791at2"/>
<comment type="caution">
    <text evidence="1">The sequence shown here is derived from an EMBL/GenBank/DDBJ whole genome shotgun (WGS) entry which is preliminary data.</text>
</comment>
<keyword evidence="2" id="KW-1185">Reference proteome</keyword>
<name>A0A2P7S0W7_9HYPH</name>
<reference evidence="1 2" key="1">
    <citation type="submission" date="2018-03" db="EMBL/GenBank/DDBJ databases">
        <title>The draft genome of Mesorhizobium soli JCM 19897.</title>
        <authorList>
            <person name="Li L."/>
            <person name="Liu L."/>
            <person name="Liang L."/>
            <person name="Wang T."/>
            <person name="Zhang X."/>
        </authorList>
    </citation>
    <scope>NUCLEOTIDE SEQUENCE [LARGE SCALE GENOMIC DNA]</scope>
    <source>
        <strain evidence="1 2">JCM 19897</strain>
    </source>
</reference>
<dbReference type="InterPro" id="IPR029044">
    <property type="entry name" value="Nucleotide-diphossugar_trans"/>
</dbReference>
<protein>
    <submittedName>
        <fullName evidence="1">Uncharacterized protein</fullName>
    </submittedName>
</protein>
<organism evidence="1 2">
    <name type="scientific">Pseudaminobacter soli</name>
    <name type="common">ex Li et al. 2025</name>
    <dbReference type="NCBI Taxonomy" id="1295366"/>
    <lineage>
        <taxon>Bacteria</taxon>
        <taxon>Pseudomonadati</taxon>
        <taxon>Pseudomonadota</taxon>
        <taxon>Alphaproteobacteria</taxon>
        <taxon>Hyphomicrobiales</taxon>
        <taxon>Phyllobacteriaceae</taxon>
        <taxon>Pseudaminobacter</taxon>
    </lineage>
</organism>